<accession>A0A7C8BVG9</accession>
<dbReference type="Proteomes" id="UP000479639">
    <property type="component" value="Unassembled WGS sequence"/>
</dbReference>
<keyword evidence="2" id="KW-1133">Transmembrane helix</keyword>
<feature type="transmembrane region" description="Helical" evidence="2">
    <location>
        <begin position="20"/>
        <end position="37"/>
    </location>
</feature>
<comment type="caution">
    <text evidence="3">The sequence shown here is derived from an EMBL/GenBank/DDBJ whole genome shotgun (WGS) entry which is preliminary data.</text>
</comment>
<keyword evidence="4" id="KW-1185">Reference proteome</keyword>
<dbReference type="RefSeq" id="WP_151429709.1">
    <property type="nucleotide sequence ID" value="NZ_JANJZI010000002.1"/>
</dbReference>
<feature type="compositionally biased region" description="Basic and acidic residues" evidence="1">
    <location>
        <begin position="166"/>
        <end position="177"/>
    </location>
</feature>
<protein>
    <submittedName>
        <fullName evidence="3">Uncharacterized protein</fullName>
    </submittedName>
</protein>
<reference evidence="3 4" key="1">
    <citation type="submission" date="2019-09" db="EMBL/GenBank/DDBJ databases">
        <title>Whole genome shotgun sequencing (WGS) of Ellagibacter isourolithinifaciens DSM 104140(T) and Adlercreutzia muris DSM 29508(T).</title>
        <authorList>
            <person name="Stoll D.A."/>
            <person name="Danylec N."/>
            <person name="Huch M."/>
        </authorList>
    </citation>
    <scope>NUCLEOTIDE SEQUENCE [LARGE SCALE GENOMIC DNA]</scope>
    <source>
        <strain evidence="3 4">DSM 29508</strain>
    </source>
</reference>
<evidence type="ECO:0000313" key="4">
    <source>
        <dbReference type="Proteomes" id="UP000479639"/>
    </source>
</evidence>
<dbReference type="AlphaFoldDB" id="A0A7C8BVG9"/>
<keyword evidence="2" id="KW-0812">Transmembrane</keyword>
<evidence type="ECO:0000313" key="3">
    <source>
        <dbReference type="EMBL" id="KAB1651312.1"/>
    </source>
</evidence>
<sequence length="212" mass="23428">MLRDNLRKFREARGLSQQQLVVVCVLALAGGLAYLLGTQANRFVEGLEQGFQLQGTWKVPSEEGSFTTVSFGFTSADGGVWQIADFSRTAPLNGYFKATENPNLYLLHNEQHEEVGWANVAFTSAIGGKIDGLAYVQHGPTRYQVKRVDDFVTHYDRDFRGLTQTHLDDPARFREEAEGASNGEAAPDESSASDPVEGAAPSKVWLEEWLTK</sequence>
<gene>
    <name evidence="3" type="ORF">F8D48_01715</name>
</gene>
<feature type="region of interest" description="Disordered" evidence="1">
    <location>
        <begin position="166"/>
        <end position="202"/>
    </location>
</feature>
<dbReference type="EMBL" id="WAJS01000003">
    <property type="protein sequence ID" value="KAB1651312.1"/>
    <property type="molecule type" value="Genomic_DNA"/>
</dbReference>
<evidence type="ECO:0000256" key="1">
    <source>
        <dbReference type="SAM" id="MobiDB-lite"/>
    </source>
</evidence>
<proteinExistence type="predicted"/>
<keyword evidence="2" id="KW-0472">Membrane</keyword>
<evidence type="ECO:0000256" key="2">
    <source>
        <dbReference type="SAM" id="Phobius"/>
    </source>
</evidence>
<name>A0A7C8BVG9_9ACTN</name>
<organism evidence="3 4">
    <name type="scientific">Adlercreutzia muris</name>
    <dbReference type="NCBI Taxonomy" id="1796610"/>
    <lineage>
        <taxon>Bacteria</taxon>
        <taxon>Bacillati</taxon>
        <taxon>Actinomycetota</taxon>
        <taxon>Coriobacteriia</taxon>
        <taxon>Eggerthellales</taxon>
        <taxon>Eggerthellaceae</taxon>
        <taxon>Adlercreutzia</taxon>
    </lineage>
</organism>